<dbReference type="KEGG" id="tpv:TP01_0023"/>
<accession>Q4N9V0</accession>
<reference evidence="1 2" key="1">
    <citation type="journal article" date="2005" name="Science">
        <title>Genome sequence of Theileria parva, a bovine pathogen that transforms lymphocytes.</title>
        <authorList>
            <person name="Gardner M.J."/>
            <person name="Bishop R."/>
            <person name="Shah T."/>
            <person name="de Villiers E.P."/>
            <person name="Carlton J.M."/>
            <person name="Hall N."/>
            <person name="Ren Q."/>
            <person name="Paulsen I.T."/>
            <person name="Pain A."/>
            <person name="Berriman M."/>
            <person name="Wilson R.J.M."/>
            <person name="Sato S."/>
            <person name="Ralph S.A."/>
            <person name="Mann D.J."/>
            <person name="Xiong Z."/>
            <person name="Shallom S.J."/>
            <person name="Weidman J."/>
            <person name="Jiang L."/>
            <person name="Lynn J."/>
            <person name="Weaver B."/>
            <person name="Shoaibi A."/>
            <person name="Domingo A.R."/>
            <person name="Wasawo D."/>
            <person name="Crabtree J."/>
            <person name="Wortman J.R."/>
            <person name="Haas B."/>
            <person name="Angiuoli S.V."/>
            <person name="Creasy T.H."/>
            <person name="Lu C."/>
            <person name="Suh B."/>
            <person name="Silva J.C."/>
            <person name="Utterback T.R."/>
            <person name="Feldblyum T.V."/>
            <person name="Pertea M."/>
            <person name="Allen J."/>
            <person name="Nierman W.C."/>
            <person name="Taracha E.L.N."/>
            <person name="Salzberg S.L."/>
            <person name="White O.R."/>
            <person name="Fitzhugh H.A."/>
            <person name="Morzaria S."/>
            <person name="Venter J.C."/>
            <person name="Fraser C.M."/>
            <person name="Nene V."/>
        </authorList>
    </citation>
    <scope>NUCLEOTIDE SEQUENCE [LARGE SCALE GENOMIC DNA]</scope>
    <source>
        <strain evidence="1 2">Muguga</strain>
    </source>
</reference>
<sequence length="232" mass="26417">MCSECVYIVLFRIVVPLSNISGFLEKENDQQLTISESIAIAEKIYQNEKRQIMNQGKRGNQDSKSTNYVESERLKCVEFDNPFEVNVIEQKNTLSRQESPNSIITEGNCKKGPIEGKLSHICDVSDDTDGDDESIASKVWNMFMKATSSRSNGDPQVRNRGQSNSKVVILTDSRMSAGNEIKNNKGEYNWRGIERDRGVRNERQWIKENYNVTSREALDIVEGTIRKINNVL</sequence>
<name>Q4N9V0_THEPA</name>
<gene>
    <name evidence="1" type="ordered locus">TP01_0023</name>
</gene>
<dbReference type="EMBL" id="AAGK01000001">
    <property type="protein sequence ID" value="EAN33267.1"/>
    <property type="molecule type" value="Genomic_DNA"/>
</dbReference>
<dbReference type="eggNOG" id="ENOG502QXP4">
    <property type="taxonomic scope" value="Eukaryota"/>
</dbReference>
<organism evidence="1 2">
    <name type="scientific">Theileria parva</name>
    <name type="common">East coast fever infection agent</name>
    <dbReference type="NCBI Taxonomy" id="5875"/>
    <lineage>
        <taxon>Eukaryota</taxon>
        <taxon>Sar</taxon>
        <taxon>Alveolata</taxon>
        <taxon>Apicomplexa</taxon>
        <taxon>Aconoidasida</taxon>
        <taxon>Piroplasmida</taxon>
        <taxon>Theileriidae</taxon>
        <taxon>Theileria</taxon>
    </lineage>
</organism>
<evidence type="ECO:0000313" key="1">
    <source>
        <dbReference type="EMBL" id="EAN33267.1"/>
    </source>
</evidence>
<evidence type="ECO:0000313" key="2">
    <source>
        <dbReference type="Proteomes" id="UP000001949"/>
    </source>
</evidence>
<dbReference type="InParanoid" id="Q4N9V0"/>
<dbReference type="GeneID" id="3502622"/>
<dbReference type="AlphaFoldDB" id="Q4N9V0"/>
<proteinExistence type="predicted"/>
<comment type="caution">
    <text evidence="1">The sequence shown here is derived from an EMBL/GenBank/DDBJ whole genome shotgun (WGS) entry which is preliminary data.</text>
</comment>
<dbReference type="VEuPathDB" id="PiroplasmaDB:TpMuguga_01g00023"/>
<protein>
    <submittedName>
        <fullName evidence="1">Uncharacterized protein</fullName>
    </submittedName>
</protein>
<keyword evidence="2" id="KW-1185">Reference proteome</keyword>
<dbReference type="Proteomes" id="UP000001949">
    <property type="component" value="Unassembled WGS sequence"/>
</dbReference>